<keyword evidence="2" id="KW-0805">Transcription regulation</keyword>
<dbReference type="Pfam" id="PF08281">
    <property type="entry name" value="Sigma70_r4_2"/>
    <property type="match status" value="1"/>
</dbReference>
<reference evidence="18 19" key="4">
    <citation type="journal article" date="2019" name="Nat. Med.">
        <title>A library of human gut bacterial isolates paired with longitudinal multiomics data enables mechanistic microbiome research.</title>
        <authorList>
            <person name="Poyet M."/>
            <person name="Groussin M."/>
            <person name="Gibbons S.M."/>
            <person name="Avila-Pacheco J."/>
            <person name="Jiang X."/>
            <person name="Kearney S.M."/>
            <person name="Perrotta A.R."/>
            <person name="Berdy B."/>
            <person name="Zhao S."/>
            <person name="Lieberman T.D."/>
            <person name="Swanson P.K."/>
            <person name="Smith M."/>
            <person name="Roesemann S."/>
            <person name="Alexander J.E."/>
            <person name="Rich S.A."/>
            <person name="Livny J."/>
            <person name="Vlamakis H."/>
            <person name="Clish C."/>
            <person name="Bullock K."/>
            <person name="Deik A."/>
            <person name="Scott J."/>
            <person name="Pierce K.A."/>
            <person name="Xavier R.J."/>
            <person name="Alm E.J."/>
        </authorList>
    </citation>
    <scope>NUCLEOTIDE SEQUENCE [LARGE SCALE GENOMIC DNA]</scope>
    <source>
        <strain evidence="9 18">BIOML-A58</strain>
        <strain evidence="8 19">BIOML-A73</strain>
    </source>
</reference>
<comment type="caution">
    <text evidence="13">The sequence shown here is derived from an EMBL/GenBank/DDBJ whole genome shotgun (WGS) entry which is preliminary data.</text>
</comment>
<evidence type="ECO:0000313" key="13">
    <source>
        <dbReference type="EMBL" id="RHL41338.1"/>
    </source>
</evidence>
<evidence type="ECO:0000259" key="5">
    <source>
        <dbReference type="Pfam" id="PF04542"/>
    </source>
</evidence>
<dbReference type="Proteomes" id="UP000474077">
    <property type="component" value="Unassembled WGS sequence"/>
</dbReference>
<dbReference type="RefSeq" id="WP_008021644.1">
    <property type="nucleotide sequence ID" value="NZ_AP031409.1"/>
</dbReference>
<evidence type="ECO:0000313" key="18">
    <source>
        <dbReference type="Proteomes" id="UP000434604"/>
    </source>
</evidence>
<dbReference type="InterPro" id="IPR036388">
    <property type="entry name" value="WH-like_DNA-bd_sf"/>
</dbReference>
<protein>
    <submittedName>
        <fullName evidence="13">Sigma-70 family RNA polymerase sigma factor</fullName>
    </submittedName>
</protein>
<comment type="similarity">
    <text evidence="1">Belongs to the sigma-70 factor family. ECF subfamily.</text>
</comment>
<dbReference type="Proteomes" id="UP001197958">
    <property type="component" value="Unassembled WGS sequence"/>
</dbReference>
<dbReference type="Gene3D" id="1.10.10.10">
    <property type="entry name" value="Winged helix-like DNA-binding domain superfamily/Winged helix DNA-binding domain"/>
    <property type="match status" value="1"/>
</dbReference>
<sequence>MENINMKSTQLVADSYKSYHHSVYLYIYYKIGKDEEAKDLSQDVFLRLMDYKQILRPETVKHFIFAICRNLVTDYLRRFYKAQEVTSYLFDRIPTCTNEVESQIIANNLLTCEWERANQLPEQRRKIYIMSRFENKSSADIAAQLGISSRTVENHLFISRKEIREYIQQCI</sequence>
<dbReference type="Gene3D" id="1.10.1740.10">
    <property type="match status" value="1"/>
</dbReference>
<dbReference type="EMBL" id="QSQU01000028">
    <property type="protein sequence ID" value="RGK59421.1"/>
    <property type="molecule type" value="Genomic_DNA"/>
</dbReference>
<reference evidence="7" key="5">
    <citation type="submission" date="2019-09" db="EMBL/GenBank/DDBJ databases">
        <authorList>
            <person name="Ross B.D."/>
            <person name="Verster A.J."/>
            <person name="Radey M.C."/>
            <person name="Schmidtke D.T."/>
            <person name="Pope C.E."/>
            <person name="Hoffman L.R."/>
            <person name="Hajjar A.M."/>
            <person name="Peterson S.B."/>
            <person name="Borenstein E."/>
            <person name="Mougous J.D."/>
        </authorList>
    </citation>
    <scope>NUCLEOTIDE SEQUENCE</scope>
    <source>
        <strain evidence="7">H204</strain>
    </source>
</reference>
<evidence type="ECO:0000313" key="9">
    <source>
        <dbReference type="EMBL" id="KAB6148449.1"/>
    </source>
</evidence>
<dbReference type="PANTHER" id="PTHR43133">
    <property type="entry name" value="RNA POLYMERASE ECF-TYPE SIGMA FACTO"/>
    <property type="match status" value="1"/>
</dbReference>
<evidence type="ECO:0000313" key="8">
    <source>
        <dbReference type="EMBL" id="KAB6080433.1"/>
    </source>
</evidence>
<dbReference type="Pfam" id="PF04542">
    <property type="entry name" value="Sigma70_r2"/>
    <property type="match status" value="1"/>
</dbReference>
<reference evidence="7" key="3">
    <citation type="journal article" date="2019" name="bioRxiv">
        <title>Acquired interbacterial defense systems protect against interspecies antagonism in the human gut microbiome.</title>
        <authorList>
            <person name="Ross B.D."/>
            <person name="Verster A.J."/>
            <person name="Radey M.C."/>
            <person name="Schmidtke D.T."/>
            <person name="Pope C.E."/>
            <person name="Hoffman L.R."/>
            <person name="Hajjar A.M."/>
            <person name="Peterson S.B."/>
            <person name="Borenstein E."/>
            <person name="Mougous J.D."/>
        </authorList>
    </citation>
    <scope>NUCLEOTIDE SEQUENCE</scope>
    <source>
        <strain evidence="7">H204</strain>
    </source>
</reference>
<feature type="domain" description="RNA polymerase sigma-70 region 2" evidence="5">
    <location>
        <begin position="16"/>
        <end position="78"/>
    </location>
</feature>
<dbReference type="EMBL" id="JAIWWW010000024">
    <property type="protein sequence ID" value="MCA4523656.1"/>
    <property type="molecule type" value="Genomic_DNA"/>
</dbReference>
<dbReference type="AlphaFoldDB" id="A0A174HIR3"/>
<evidence type="ECO:0000256" key="2">
    <source>
        <dbReference type="ARBA" id="ARBA00023015"/>
    </source>
</evidence>
<evidence type="ECO:0000259" key="6">
    <source>
        <dbReference type="Pfam" id="PF08281"/>
    </source>
</evidence>
<evidence type="ECO:0000313" key="19">
    <source>
        <dbReference type="Proteomes" id="UP000474077"/>
    </source>
</evidence>
<dbReference type="Proteomes" id="UP000434604">
    <property type="component" value="Unassembled WGS sequence"/>
</dbReference>
<dbReference type="Proteomes" id="UP000284495">
    <property type="component" value="Unassembled WGS sequence"/>
</dbReference>
<dbReference type="EMBL" id="QRYV01000005">
    <property type="protein sequence ID" value="RGV18280.1"/>
    <property type="molecule type" value="Genomic_DNA"/>
</dbReference>
<reference evidence="10" key="6">
    <citation type="submission" date="2023-08" db="EMBL/GenBank/DDBJ databases">
        <title>Mucin Metabolism Genes Underlie the Key Renovations of Bacteroides xylanisolvens Genomes in Captive Great Apes.</title>
        <authorList>
            <person name="Nishida A.H."/>
        </authorList>
    </citation>
    <scope>NUCLEOTIDE SEQUENCE</scope>
    <source>
        <strain evidence="10">P19.10B</strain>
    </source>
</reference>
<dbReference type="GO" id="GO:0003677">
    <property type="term" value="F:DNA binding"/>
    <property type="evidence" value="ECO:0007669"/>
    <property type="project" value="InterPro"/>
</dbReference>
<dbReference type="GO" id="GO:0006352">
    <property type="term" value="P:DNA-templated transcription initiation"/>
    <property type="evidence" value="ECO:0007669"/>
    <property type="project" value="InterPro"/>
</dbReference>
<dbReference type="InterPro" id="IPR007627">
    <property type="entry name" value="RNA_pol_sigma70_r2"/>
</dbReference>
<evidence type="ECO:0000256" key="1">
    <source>
        <dbReference type="ARBA" id="ARBA00010641"/>
    </source>
</evidence>
<evidence type="ECO:0000313" key="12">
    <source>
        <dbReference type="EMBL" id="RGV18280.1"/>
    </source>
</evidence>
<evidence type="ECO:0000313" key="7">
    <source>
        <dbReference type="EMBL" id="KAA9050715.1"/>
    </source>
</evidence>
<evidence type="ECO:0000313" key="16">
    <source>
        <dbReference type="Proteomes" id="UP000284495"/>
    </source>
</evidence>
<dbReference type="EMBL" id="VYQC01000001">
    <property type="protein sequence ID" value="KAA9050715.1"/>
    <property type="molecule type" value="Genomic_DNA"/>
</dbReference>
<dbReference type="InterPro" id="IPR039425">
    <property type="entry name" value="RNA_pol_sigma-70-like"/>
</dbReference>
<dbReference type="EMBL" id="WDED01000009">
    <property type="protein sequence ID" value="KAB6148449.1"/>
    <property type="molecule type" value="Genomic_DNA"/>
</dbReference>
<evidence type="ECO:0000313" key="10">
    <source>
        <dbReference type="EMBL" id="MCA4523656.1"/>
    </source>
</evidence>
<dbReference type="InterPro" id="IPR013249">
    <property type="entry name" value="RNA_pol_sigma70_r4_t2"/>
</dbReference>
<dbReference type="SUPFAM" id="SSF88946">
    <property type="entry name" value="Sigma2 domain of RNA polymerase sigma factors"/>
    <property type="match status" value="1"/>
</dbReference>
<reference evidence="17" key="1">
    <citation type="journal article" date="2018" name="J. Anim. Genet.">
        <title>Acquired interbacterial defense systems protect against interspecies antagonism in the human gut microbiome.</title>
        <authorList>
            <person name="Ross B.D."/>
            <person name="Verster A.J."/>
            <person name="Radey M.C."/>
            <person name="Schmidtke D.T."/>
            <person name="Pope C.E."/>
            <person name="Hoffman L.R."/>
            <person name="Hajjar A."/>
            <person name="Peterson S.B."/>
            <person name="Borenstein E."/>
            <person name="Mougous J."/>
        </authorList>
    </citation>
    <scope>NUCLEOTIDE SEQUENCE [LARGE SCALE GENOMIC DNA]</scope>
    <source>
        <strain evidence="17">H204</strain>
    </source>
</reference>
<proteinExistence type="inferred from homology"/>
<evidence type="ECO:0000256" key="4">
    <source>
        <dbReference type="ARBA" id="ARBA00023163"/>
    </source>
</evidence>
<reference evidence="14 15" key="2">
    <citation type="submission" date="2018-08" db="EMBL/GenBank/DDBJ databases">
        <title>A genome reference for cultivated species of the human gut microbiota.</title>
        <authorList>
            <person name="Zou Y."/>
            <person name="Xue W."/>
            <person name="Luo G."/>
        </authorList>
    </citation>
    <scope>NUCLEOTIDE SEQUENCE [LARGE SCALE GENOMIC DNA]</scope>
    <source>
        <strain evidence="12 15">AF14-7</strain>
        <strain evidence="13 16">AF38-2</strain>
        <strain evidence="11 14">TF10-34</strain>
    </source>
</reference>
<evidence type="ECO:0000313" key="17">
    <source>
        <dbReference type="Proteomes" id="UP000327007"/>
    </source>
</evidence>
<dbReference type="NCBIfam" id="TIGR02937">
    <property type="entry name" value="sigma70-ECF"/>
    <property type="match status" value="1"/>
</dbReference>
<keyword evidence="3" id="KW-0731">Sigma factor</keyword>
<accession>A0A174HIR3</accession>
<keyword evidence="4" id="KW-0804">Transcription</keyword>
<dbReference type="EMBL" id="WDER01000053">
    <property type="protein sequence ID" value="KAB6080433.1"/>
    <property type="molecule type" value="Genomic_DNA"/>
</dbReference>
<evidence type="ECO:0000313" key="15">
    <source>
        <dbReference type="Proteomes" id="UP000283369"/>
    </source>
</evidence>
<dbReference type="Proteomes" id="UP000283369">
    <property type="component" value="Unassembled WGS sequence"/>
</dbReference>
<dbReference type="InterPro" id="IPR014284">
    <property type="entry name" value="RNA_pol_sigma-70_dom"/>
</dbReference>
<evidence type="ECO:0000313" key="11">
    <source>
        <dbReference type="EMBL" id="RGK59421.1"/>
    </source>
</evidence>
<dbReference type="GO" id="GO:0016987">
    <property type="term" value="F:sigma factor activity"/>
    <property type="evidence" value="ECO:0007669"/>
    <property type="project" value="UniProtKB-KW"/>
</dbReference>
<name>A0A174HIR3_9BACE</name>
<gene>
    <name evidence="13" type="ORF">DW027_02310</name>
    <name evidence="12" type="ORF">DWW25_03215</name>
    <name evidence="11" type="ORF">DXD03_17570</name>
    <name evidence="7" type="ORF">F6S82_01910</name>
    <name evidence="9" type="ORF">GA398_07825</name>
    <name evidence="8" type="ORF">GA560_16980</name>
    <name evidence="10" type="ORF">LDZ35_10590</name>
</gene>
<evidence type="ECO:0000256" key="3">
    <source>
        <dbReference type="ARBA" id="ARBA00023082"/>
    </source>
</evidence>
<dbReference type="InterPro" id="IPR013324">
    <property type="entry name" value="RNA_pol_sigma_r3/r4-like"/>
</dbReference>
<organism evidence="13 16">
    <name type="scientific">Bacteroides xylanisolvens</name>
    <dbReference type="NCBI Taxonomy" id="371601"/>
    <lineage>
        <taxon>Bacteria</taxon>
        <taxon>Pseudomonadati</taxon>
        <taxon>Bacteroidota</taxon>
        <taxon>Bacteroidia</taxon>
        <taxon>Bacteroidales</taxon>
        <taxon>Bacteroidaceae</taxon>
        <taxon>Bacteroides</taxon>
    </lineage>
</organism>
<dbReference type="PANTHER" id="PTHR43133:SF46">
    <property type="entry name" value="RNA POLYMERASE SIGMA-70 FACTOR ECF SUBFAMILY"/>
    <property type="match status" value="1"/>
</dbReference>
<dbReference type="SUPFAM" id="SSF88659">
    <property type="entry name" value="Sigma3 and sigma4 domains of RNA polymerase sigma factors"/>
    <property type="match status" value="1"/>
</dbReference>
<dbReference type="InterPro" id="IPR013325">
    <property type="entry name" value="RNA_pol_sigma_r2"/>
</dbReference>
<dbReference type="Proteomes" id="UP000261210">
    <property type="component" value="Unassembled WGS sequence"/>
</dbReference>
<evidence type="ECO:0000313" key="14">
    <source>
        <dbReference type="Proteomes" id="UP000261210"/>
    </source>
</evidence>
<dbReference type="EMBL" id="QROO01000002">
    <property type="protein sequence ID" value="RHL41338.1"/>
    <property type="molecule type" value="Genomic_DNA"/>
</dbReference>
<dbReference type="Proteomes" id="UP000327007">
    <property type="component" value="Unassembled WGS sequence"/>
</dbReference>
<feature type="domain" description="RNA polymerase sigma factor 70 region 4 type 2" evidence="6">
    <location>
        <begin position="117"/>
        <end position="162"/>
    </location>
</feature>